<organism evidence="3">
    <name type="scientific">Riboviria sp</name>
    <dbReference type="NCBI Taxonomy" id="2585031"/>
    <lineage>
        <taxon>Viruses</taxon>
        <taxon>Riboviria</taxon>
    </lineage>
</organism>
<name>A0A8K1U475_9VIRU</name>
<dbReference type="EMBL" id="MW239298">
    <property type="protein sequence ID" value="UGO57274.1"/>
    <property type="molecule type" value="Genomic_RNA"/>
</dbReference>
<protein>
    <recommendedName>
        <fullName evidence="4">Serine protease</fullName>
    </recommendedName>
</protein>
<evidence type="ECO:0000313" key="3">
    <source>
        <dbReference type="EMBL" id="UGO57274.1"/>
    </source>
</evidence>
<dbReference type="InterPro" id="IPR043504">
    <property type="entry name" value="Peptidase_S1_PA_chymotrypsin"/>
</dbReference>
<evidence type="ECO:0000256" key="2">
    <source>
        <dbReference type="SAM" id="MobiDB-lite"/>
    </source>
</evidence>
<dbReference type="Gene3D" id="2.40.10.10">
    <property type="entry name" value="Trypsin-like serine proteases"/>
    <property type="match status" value="2"/>
</dbReference>
<evidence type="ECO:0008006" key="4">
    <source>
        <dbReference type="Google" id="ProtNLM"/>
    </source>
</evidence>
<reference evidence="3" key="1">
    <citation type="submission" date="2020-11" db="EMBL/GenBank/DDBJ databases">
        <title>RNA virus dark matter in the feces of wild birds.</title>
        <authorList>
            <person name="Lu X."/>
            <person name="Yang X.S."/>
            <person name="Zhang W."/>
        </authorList>
    </citation>
    <scope>NUCLEOTIDE SEQUENCE</scope>
    <source>
        <strain evidence="3">Warbler203con244</strain>
    </source>
</reference>
<feature type="compositionally biased region" description="Polar residues" evidence="2">
    <location>
        <begin position="322"/>
        <end position="338"/>
    </location>
</feature>
<sequence>MSVLTPLVKVQPESMIPGSTLASGGYPPFMAQVFVDQGDGWVLSGVGFKVNGYFFTAKHVISNAEKVRIQSVKGTQYLDATPENFYSSELAIDLAWLPLDNTTRIDFIKSGKLMERVRDGINAMCSNGRESSIGVVTNDTTAMGVVRYEGSTVSGFSGSPYYFGNTIFGMHIGNAGSNIGYSSSFMALAITNGIKFEDDYIIEQIKAGKRVDAAEWGMDDVVVYHNGKYYELDRDEYYEAVYYARDHRYGYMDDEDLVLRKTSKKYRNESRLTPETALPPSLRHVGAPGFSFIDTQPEDPTPVMQPELTPKAKAGSAPLNIPGQSLSGETNAPGTSARLSPIMEPRSQENLGDQPMTPLELIRALNESALKDMSRFTPIQLQEMLKNLTTTWNRVNRHAEKSQRQYRK</sequence>
<proteinExistence type="predicted"/>
<accession>A0A8K1U475</accession>
<dbReference type="InterPro" id="IPR009003">
    <property type="entry name" value="Peptidase_S1_PA"/>
</dbReference>
<dbReference type="GO" id="GO:0016787">
    <property type="term" value="F:hydrolase activity"/>
    <property type="evidence" value="ECO:0007669"/>
    <property type="project" value="UniProtKB-KW"/>
</dbReference>
<keyword evidence="1" id="KW-0378">Hydrolase</keyword>
<dbReference type="SUPFAM" id="SSF50494">
    <property type="entry name" value="Trypsin-like serine proteases"/>
    <property type="match status" value="1"/>
</dbReference>
<evidence type="ECO:0000256" key="1">
    <source>
        <dbReference type="ARBA" id="ARBA00022801"/>
    </source>
</evidence>
<feature type="region of interest" description="Disordered" evidence="2">
    <location>
        <begin position="268"/>
        <end position="340"/>
    </location>
</feature>